<sequence>MAAEGIAADVAANIIATLIKKAVSQAQYLFCFNNIIGTLEKQEEERIKKQERTEERAEWAHRRTERIDVEVQKWLKDAEKWDVGRDIARECNELPVAIAAVAGSLKGKEFIEWGEACAMLRDSGQVDVEPEEVGCLVDMTNSFYQIGTVFSKLTHLEISSAFYWYCRQLEYLMPISFAKGLLQLENVEIKGAPQLKYVFGQSNPDDEDLLCNQTQSELYIIKLPSLKSLKLESLPNILSIFPENYCPILPYLDSVKLSDCPKLKILLDHLEFRHQDHNIRKLEYLHIGIASQLKYVFGKSNHEAEDLFHNWNQLHIIKLQALKRLQFLANIISIYPDNYHPIRPSLDSMELKDCPKLNIFLEKIEFREASHTITKNGIVFCNLTKLEFYGLNCLDTLAYEEWKIGNRCKIDWDTYSEIRAILAELIAMAPLSNDLEQEKPLPGPLVLPQNPSPQSIKGSIEEIPNLDDANLVITTLSIATSSESGLLQGQTKTYINEDVKVEPIINLQPFEGTNLVEFHSMEEEEDVPASIPSSLISVNNPDMDANSVAKALADLQVTLKMPLENIASSEAESIRLENTLNFLSSHSCADGAMSDGLKSAIESLREDLHSILSSFKQASATIVRFTLLEEKEKSIKDELPRRRNQPLLI</sequence>
<evidence type="ECO:0000313" key="1">
    <source>
        <dbReference type="EMBL" id="KAI4353020.1"/>
    </source>
</evidence>
<evidence type="ECO:0000313" key="2">
    <source>
        <dbReference type="Proteomes" id="UP000828941"/>
    </source>
</evidence>
<comment type="caution">
    <text evidence="1">The sequence shown here is derived from an EMBL/GenBank/DDBJ whole genome shotgun (WGS) entry which is preliminary data.</text>
</comment>
<protein>
    <submittedName>
        <fullName evidence="1">Uncharacterized protein</fullName>
    </submittedName>
</protein>
<gene>
    <name evidence="1" type="ORF">L6164_001998</name>
</gene>
<organism evidence="1 2">
    <name type="scientific">Bauhinia variegata</name>
    <name type="common">Purple orchid tree</name>
    <name type="synonym">Phanera variegata</name>
    <dbReference type="NCBI Taxonomy" id="167791"/>
    <lineage>
        <taxon>Eukaryota</taxon>
        <taxon>Viridiplantae</taxon>
        <taxon>Streptophyta</taxon>
        <taxon>Embryophyta</taxon>
        <taxon>Tracheophyta</taxon>
        <taxon>Spermatophyta</taxon>
        <taxon>Magnoliopsida</taxon>
        <taxon>eudicotyledons</taxon>
        <taxon>Gunneridae</taxon>
        <taxon>Pentapetalae</taxon>
        <taxon>rosids</taxon>
        <taxon>fabids</taxon>
        <taxon>Fabales</taxon>
        <taxon>Fabaceae</taxon>
        <taxon>Cercidoideae</taxon>
        <taxon>Cercideae</taxon>
        <taxon>Bauhiniinae</taxon>
        <taxon>Bauhinia</taxon>
    </lineage>
</organism>
<name>A0ACB9PWB7_BAUVA</name>
<reference evidence="1 2" key="1">
    <citation type="journal article" date="2022" name="DNA Res.">
        <title>Chromosomal-level genome assembly of the orchid tree Bauhinia variegata (Leguminosae; Cercidoideae) supports the allotetraploid origin hypothesis of Bauhinia.</title>
        <authorList>
            <person name="Zhong Y."/>
            <person name="Chen Y."/>
            <person name="Zheng D."/>
            <person name="Pang J."/>
            <person name="Liu Y."/>
            <person name="Luo S."/>
            <person name="Meng S."/>
            <person name="Qian L."/>
            <person name="Wei D."/>
            <person name="Dai S."/>
            <person name="Zhou R."/>
        </authorList>
    </citation>
    <scope>NUCLEOTIDE SEQUENCE [LARGE SCALE GENOMIC DNA]</scope>
    <source>
        <strain evidence="1">BV-YZ2020</strain>
    </source>
</reference>
<dbReference type="Proteomes" id="UP000828941">
    <property type="component" value="Chromosome 2"/>
</dbReference>
<dbReference type="EMBL" id="CM039427">
    <property type="protein sequence ID" value="KAI4353020.1"/>
    <property type="molecule type" value="Genomic_DNA"/>
</dbReference>
<keyword evidence="2" id="KW-1185">Reference proteome</keyword>
<proteinExistence type="predicted"/>
<accession>A0ACB9PWB7</accession>